<evidence type="ECO:0000256" key="6">
    <source>
        <dbReference type="SAM" id="Phobius"/>
    </source>
</evidence>
<evidence type="ECO:0000256" key="2">
    <source>
        <dbReference type="ARBA" id="ARBA00022692"/>
    </source>
</evidence>
<dbReference type="PANTHER" id="PTHR33048">
    <property type="entry name" value="PTH11-LIKE INTEGRAL MEMBRANE PROTEIN (AFU_ORTHOLOGUE AFUA_5G11245)"/>
    <property type="match status" value="1"/>
</dbReference>
<evidence type="ECO:0000313" key="8">
    <source>
        <dbReference type="EMBL" id="EPE33559.1"/>
    </source>
</evidence>
<dbReference type="GeneID" id="19465625"/>
<dbReference type="EMBL" id="KE145357">
    <property type="protein sequence ID" value="EPE33559.1"/>
    <property type="molecule type" value="Genomic_DNA"/>
</dbReference>
<proteinExistence type="inferred from homology"/>
<dbReference type="PANTHER" id="PTHR33048:SF47">
    <property type="entry name" value="INTEGRAL MEMBRANE PROTEIN-RELATED"/>
    <property type="match status" value="1"/>
</dbReference>
<dbReference type="AlphaFoldDB" id="S3D8T5"/>
<dbReference type="InterPro" id="IPR052337">
    <property type="entry name" value="SAT4-like"/>
</dbReference>
<dbReference type="RefSeq" id="XP_008078711.1">
    <property type="nucleotide sequence ID" value="XM_008080520.1"/>
</dbReference>
<feature type="transmembrane region" description="Helical" evidence="6">
    <location>
        <begin position="114"/>
        <end position="141"/>
    </location>
</feature>
<dbReference type="STRING" id="1116229.S3D8T5"/>
<evidence type="ECO:0000259" key="7">
    <source>
        <dbReference type="Pfam" id="PF20684"/>
    </source>
</evidence>
<dbReference type="InterPro" id="IPR049326">
    <property type="entry name" value="Rhodopsin_dom_fungi"/>
</dbReference>
<keyword evidence="3 6" id="KW-1133">Transmembrane helix</keyword>
<keyword evidence="9" id="KW-1185">Reference proteome</keyword>
<feature type="transmembrane region" description="Helical" evidence="6">
    <location>
        <begin position="230"/>
        <end position="252"/>
    </location>
</feature>
<evidence type="ECO:0000256" key="3">
    <source>
        <dbReference type="ARBA" id="ARBA00022989"/>
    </source>
</evidence>
<dbReference type="Proteomes" id="UP000016922">
    <property type="component" value="Unassembled WGS sequence"/>
</dbReference>
<reference evidence="8 9" key="1">
    <citation type="journal article" date="2013" name="BMC Genomics">
        <title>Genomics-driven discovery of the pneumocandin biosynthetic gene cluster in the fungus Glarea lozoyensis.</title>
        <authorList>
            <person name="Chen L."/>
            <person name="Yue Q."/>
            <person name="Zhang X."/>
            <person name="Xiang M."/>
            <person name="Wang C."/>
            <person name="Li S."/>
            <person name="Che Y."/>
            <person name="Ortiz-Lopez F.J."/>
            <person name="Bills G.F."/>
            <person name="Liu X."/>
            <person name="An Z."/>
        </authorList>
    </citation>
    <scope>NUCLEOTIDE SEQUENCE [LARGE SCALE GENOMIC DNA]</scope>
    <source>
        <strain evidence="9">ATCC 20868 / MF5171</strain>
    </source>
</reference>
<gene>
    <name evidence="8" type="ORF">GLAREA_06572</name>
</gene>
<dbReference type="Pfam" id="PF20684">
    <property type="entry name" value="Fung_rhodopsin"/>
    <property type="match status" value="1"/>
</dbReference>
<feature type="domain" description="Rhodopsin" evidence="7">
    <location>
        <begin position="60"/>
        <end position="296"/>
    </location>
</feature>
<protein>
    <recommendedName>
        <fullName evidence="7">Rhodopsin domain-containing protein</fullName>
    </recommendedName>
</protein>
<feature type="transmembrane region" description="Helical" evidence="6">
    <location>
        <begin position="148"/>
        <end position="170"/>
    </location>
</feature>
<feature type="transmembrane region" description="Helical" evidence="6">
    <location>
        <begin position="196"/>
        <end position="218"/>
    </location>
</feature>
<dbReference type="GO" id="GO:0016020">
    <property type="term" value="C:membrane"/>
    <property type="evidence" value="ECO:0007669"/>
    <property type="project" value="UniProtKB-SubCell"/>
</dbReference>
<dbReference type="eggNOG" id="ENOG502SMK9">
    <property type="taxonomic scope" value="Eukaryota"/>
</dbReference>
<evidence type="ECO:0000256" key="5">
    <source>
        <dbReference type="ARBA" id="ARBA00038359"/>
    </source>
</evidence>
<comment type="subcellular location">
    <subcellularLocation>
        <location evidence="1">Membrane</location>
        <topology evidence="1">Multi-pass membrane protein</topology>
    </subcellularLocation>
</comment>
<evidence type="ECO:0000256" key="1">
    <source>
        <dbReference type="ARBA" id="ARBA00004141"/>
    </source>
</evidence>
<feature type="transmembrane region" description="Helical" evidence="6">
    <location>
        <begin position="73"/>
        <end position="94"/>
    </location>
</feature>
<feature type="transmembrane region" description="Helical" evidence="6">
    <location>
        <begin position="40"/>
        <end position="61"/>
    </location>
</feature>
<keyword evidence="4 6" id="KW-0472">Membrane</keyword>
<comment type="similarity">
    <text evidence="5">Belongs to the SAT4 family.</text>
</comment>
<evidence type="ECO:0000256" key="4">
    <source>
        <dbReference type="ARBA" id="ARBA00023136"/>
    </source>
</evidence>
<keyword evidence="2 6" id="KW-0812">Transmembrane</keyword>
<dbReference type="HOGENOM" id="CLU_028200_0_0_1"/>
<name>S3D8T5_GLAL2</name>
<dbReference type="OrthoDB" id="5401779at2759"/>
<dbReference type="OMA" id="KLQMNRA"/>
<evidence type="ECO:0000313" key="9">
    <source>
        <dbReference type="Proteomes" id="UP000016922"/>
    </source>
</evidence>
<organism evidence="8 9">
    <name type="scientific">Glarea lozoyensis (strain ATCC 20868 / MF5171)</name>
    <dbReference type="NCBI Taxonomy" id="1116229"/>
    <lineage>
        <taxon>Eukaryota</taxon>
        <taxon>Fungi</taxon>
        <taxon>Dikarya</taxon>
        <taxon>Ascomycota</taxon>
        <taxon>Pezizomycotina</taxon>
        <taxon>Leotiomycetes</taxon>
        <taxon>Helotiales</taxon>
        <taxon>Helotiaceae</taxon>
        <taxon>Glarea</taxon>
    </lineage>
</organism>
<dbReference type="KEGG" id="glz:GLAREA_06572"/>
<sequence length="436" mass="49004">MNDAIQAAVKSGKISEFVAASIIKGDFTLQFALANDSYRLVNAVITFAIFECLFVALFYYSRLKFRSKHDLDLWLMVPTFLACTANLVICIIYVKTGGIGRHVQVVSWEQIQIFLKLTVAISFLNPAAVALPRLCIICLYLRIFSGKVFRYASHAIAGLIIAIWLAQFIVQFRMCVPFSKQWNPLQEGTCLNQFKVYIWFCLPIILTDLMMIILPLPFIWRLQTSRNQKIGLTVTFMAGGIGIITSIVRISIYFTKLKGYDLDFTWAGVDIVLWSTVEPGVYLIAACLPSLRPLLNTFLKDFDSNKFRHGIEKFKLNHSRKAGSRDHLPSRAITIPLADPTASRGGFNRINGSQEQWPEDYLGTKPGLATCTRESFDNSAEGSGDLGMRQNRTSEFMGGIVVHKEYTIKTEPIVYDTGREYVVKGMLEVGNDQVVG</sequence>
<accession>S3D8T5</accession>